<organism evidence="3 4">
    <name type="scientific">Streptococcus agalactiae</name>
    <dbReference type="NCBI Taxonomy" id="1311"/>
    <lineage>
        <taxon>Bacteria</taxon>
        <taxon>Bacillati</taxon>
        <taxon>Bacillota</taxon>
        <taxon>Bacilli</taxon>
        <taxon>Lactobacillales</taxon>
        <taxon>Streptococcaceae</taxon>
        <taxon>Streptococcus</taxon>
    </lineage>
</organism>
<keyword evidence="1" id="KW-0238">DNA-binding</keyword>
<dbReference type="SUPFAM" id="SSF47413">
    <property type="entry name" value="lambda repressor-like DNA-binding domains"/>
    <property type="match status" value="1"/>
</dbReference>
<dbReference type="PROSITE" id="PS50943">
    <property type="entry name" value="HTH_CROC1"/>
    <property type="match status" value="1"/>
</dbReference>
<sequence length="197" mass="22895">MTFIIQNFGPNLTRLRKERGISQVELSNQLQIGKQSISDYEKQKAYPTFANLDKIAEYFRATPTQLFGTIKEIELENSVLETDTYTSKADHILKSVKEFYELTNYLNDFNSPEFYTSETINNLYHLITSKPILDPETDEQLMRFIPTGKLVRSEDISGNSEDYELAFSPSPLAQTLSRIDEINELYEKVRYIENHNK</sequence>
<dbReference type="CDD" id="cd00093">
    <property type="entry name" value="HTH_XRE"/>
    <property type="match status" value="1"/>
</dbReference>
<dbReference type="Proteomes" id="UP000254076">
    <property type="component" value="Unassembled WGS sequence"/>
</dbReference>
<dbReference type="Pfam" id="PF01381">
    <property type="entry name" value="HTH_3"/>
    <property type="match status" value="1"/>
</dbReference>
<name>A0A8B4RC62_STRAG</name>
<evidence type="ECO:0000259" key="2">
    <source>
        <dbReference type="PROSITE" id="PS50943"/>
    </source>
</evidence>
<dbReference type="InterPro" id="IPR010982">
    <property type="entry name" value="Lambda_DNA-bd_dom_sf"/>
</dbReference>
<proteinExistence type="predicted"/>
<reference evidence="3 4" key="1">
    <citation type="submission" date="2018-06" db="EMBL/GenBank/DDBJ databases">
        <authorList>
            <consortium name="Pathogen Informatics"/>
            <person name="Doyle S."/>
        </authorList>
    </citation>
    <scope>NUCLEOTIDE SEQUENCE [LARGE SCALE GENOMIC DNA]</scope>
    <source>
        <strain evidence="3 4">NCTC8185</strain>
    </source>
</reference>
<feature type="domain" description="HTH cro/C1-type" evidence="2">
    <location>
        <begin position="12"/>
        <end position="66"/>
    </location>
</feature>
<dbReference type="PANTHER" id="PTHR46558:SF4">
    <property type="entry name" value="DNA-BIDING PHAGE PROTEIN"/>
    <property type="match status" value="1"/>
</dbReference>
<evidence type="ECO:0000313" key="3">
    <source>
        <dbReference type="EMBL" id="SUN13911.1"/>
    </source>
</evidence>
<protein>
    <submittedName>
        <fullName evidence="3">Cro/CI family transcriptional regulator</fullName>
    </submittedName>
</protein>
<comment type="caution">
    <text evidence="3">The sequence shown here is derived from an EMBL/GenBank/DDBJ whole genome shotgun (WGS) entry which is preliminary data.</text>
</comment>
<dbReference type="EMBL" id="UHEQ01000004">
    <property type="protein sequence ID" value="SUN13911.1"/>
    <property type="molecule type" value="Genomic_DNA"/>
</dbReference>
<dbReference type="GO" id="GO:0003677">
    <property type="term" value="F:DNA binding"/>
    <property type="evidence" value="ECO:0007669"/>
    <property type="project" value="UniProtKB-KW"/>
</dbReference>
<dbReference type="AlphaFoldDB" id="A0A8B4RC62"/>
<dbReference type="Gene3D" id="1.10.260.40">
    <property type="entry name" value="lambda repressor-like DNA-binding domains"/>
    <property type="match status" value="1"/>
</dbReference>
<dbReference type="InterPro" id="IPR001387">
    <property type="entry name" value="Cro/C1-type_HTH"/>
</dbReference>
<evidence type="ECO:0000313" key="4">
    <source>
        <dbReference type="Proteomes" id="UP000254076"/>
    </source>
</evidence>
<dbReference type="RefSeq" id="WP_000142793.1">
    <property type="nucleotide sequence ID" value="NZ_LBKK01000061.1"/>
</dbReference>
<dbReference type="PANTHER" id="PTHR46558">
    <property type="entry name" value="TRACRIPTIONAL REGULATORY PROTEIN-RELATED-RELATED"/>
    <property type="match status" value="1"/>
</dbReference>
<gene>
    <name evidence="3" type="ORF">NCTC8185_01178</name>
</gene>
<accession>A0A8B4RC62</accession>
<evidence type="ECO:0000256" key="1">
    <source>
        <dbReference type="ARBA" id="ARBA00023125"/>
    </source>
</evidence>
<dbReference type="SMART" id="SM00530">
    <property type="entry name" value="HTH_XRE"/>
    <property type="match status" value="1"/>
</dbReference>